<gene>
    <name evidence="1" type="ORF">SKAU_G00163900</name>
</gene>
<accession>A0A9Q1J010</accession>
<name>A0A9Q1J010_SYNKA</name>
<evidence type="ECO:0000313" key="2">
    <source>
        <dbReference type="Proteomes" id="UP001152622"/>
    </source>
</evidence>
<evidence type="ECO:0000313" key="1">
    <source>
        <dbReference type="EMBL" id="KAJ8359865.1"/>
    </source>
</evidence>
<organism evidence="1 2">
    <name type="scientific">Synaphobranchus kaupii</name>
    <name type="common">Kaup's arrowtooth eel</name>
    <dbReference type="NCBI Taxonomy" id="118154"/>
    <lineage>
        <taxon>Eukaryota</taxon>
        <taxon>Metazoa</taxon>
        <taxon>Chordata</taxon>
        <taxon>Craniata</taxon>
        <taxon>Vertebrata</taxon>
        <taxon>Euteleostomi</taxon>
        <taxon>Actinopterygii</taxon>
        <taxon>Neopterygii</taxon>
        <taxon>Teleostei</taxon>
        <taxon>Anguilliformes</taxon>
        <taxon>Synaphobranchidae</taxon>
        <taxon>Synaphobranchus</taxon>
    </lineage>
</organism>
<dbReference type="AlphaFoldDB" id="A0A9Q1J010"/>
<proteinExistence type="predicted"/>
<comment type="caution">
    <text evidence="1">The sequence shown here is derived from an EMBL/GenBank/DDBJ whole genome shotgun (WGS) entry which is preliminary data.</text>
</comment>
<dbReference type="Proteomes" id="UP001152622">
    <property type="component" value="Chromosome 5"/>
</dbReference>
<dbReference type="EMBL" id="JAINUF010000005">
    <property type="protein sequence ID" value="KAJ8359865.1"/>
    <property type="molecule type" value="Genomic_DNA"/>
</dbReference>
<reference evidence="1" key="1">
    <citation type="journal article" date="2023" name="Science">
        <title>Genome structures resolve the early diversification of teleost fishes.</title>
        <authorList>
            <person name="Parey E."/>
            <person name="Louis A."/>
            <person name="Montfort J."/>
            <person name="Bouchez O."/>
            <person name="Roques C."/>
            <person name="Iampietro C."/>
            <person name="Lluch J."/>
            <person name="Castinel A."/>
            <person name="Donnadieu C."/>
            <person name="Desvignes T."/>
            <person name="Floi Bucao C."/>
            <person name="Jouanno E."/>
            <person name="Wen M."/>
            <person name="Mejri S."/>
            <person name="Dirks R."/>
            <person name="Jansen H."/>
            <person name="Henkel C."/>
            <person name="Chen W.J."/>
            <person name="Zahm M."/>
            <person name="Cabau C."/>
            <person name="Klopp C."/>
            <person name="Thompson A.W."/>
            <person name="Robinson-Rechavi M."/>
            <person name="Braasch I."/>
            <person name="Lecointre G."/>
            <person name="Bobe J."/>
            <person name="Postlethwait J.H."/>
            <person name="Berthelot C."/>
            <person name="Roest Crollius H."/>
            <person name="Guiguen Y."/>
        </authorList>
    </citation>
    <scope>NUCLEOTIDE SEQUENCE</scope>
    <source>
        <strain evidence="1">WJC10195</strain>
    </source>
</reference>
<sequence>MALICLKACLASLYCTRPKPRLPEPEETRGRNAGVAKEPLLGPAVTEVTFVSSTEGKVENLHGYGTSRTALGLV</sequence>
<keyword evidence="2" id="KW-1185">Reference proteome</keyword>
<protein>
    <submittedName>
        <fullName evidence="1">Uncharacterized protein</fullName>
    </submittedName>
</protein>